<feature type="compositionally biased region" description="Basic and acidic residues" evidence="1">
    <location>
        <begin position="855"/>
        <end position="872"/>
    </location>
</feature>
<evidence type="ECO:0000313" key="2">
    <source>
        <dbReference type="EMBL" id="RDB16269.1"/>
    </source>
</evidence>
<dbReference type="Proteomes" id="UP000076154">
    <property type="component" value="Unassembled WGS sequence"/>
</dbReference>
<reference evidence="2" key="1">
    <citation type="submission" date="2018-04" db="EMBL/GenBank/DDBJ databases">
        <title>Whole genome sequencing of Hypsizygus marmoreus.</title>
        <authorList>
            <person name="Choi I.-G."/>
            <person name="Min B."/>
            <person name="Kim J.-G."/>
            <person name="Kim S."/>
            <person name="Oh Y.-L."/>
            <person name="Kong W.-S."/>
            <person name="Park H."/>
            <person name="Jeong J."/>
            <person name="Song E.-S."/>
        </authorList>
    </citation>
    <scope>NUCLEOTIDE SEQUENCE [LARGE SCALE GENOMIC DNA]</scope>
    <source>
        <strain evidence="2">51987-8</strain>
    </source>
</reference>
<organism evidence="2 3">
    <name type="scientific">Hypsizygus marmoreus</name>
    <name type="common">White beech mushroom</name>
    <name type="synonym">Agaricus marmoreus</name>
    <dbReference type="NCBI Taxonomy" id="39966"/>
    <lineage>
        <taxon>Eukaryota</taxon>
        <taxon>Fungi</taxon>
        <taxon>Dikarya</taxon>
        <taxon>Basidiomycota</taxon>
        <taxon>Agaricomycotina</taxon>
        <taxon>Agaricomycetes</taxon>
        <taxon>Agaricomycetidae</taxon>
        <taxon>Agaricales</taxon>
        <taxon>Tricholomatineae</taxon>
        <taxon>Lyophyllaceae</taxon>
        <taxon>Hypsizygus</taxon>
    </lineage>
</organism>
<dbReference type="InParanoid" id="A0A369J2L8"/>
<feature type="compositionally biased region" description="Polar residues" evidence="1">
    <location>
        <begin position="1206"/>
        <end position="1220"/>
    </location>
</feature>
<evidence type="ECO:0000313" key="3">
    <source>
        <dbReference type="Proteomes" id="UP000076154"/>
    </source>
</evidence>
<feature type="region of interest" description="Disordered" evidence="1">
    <location>
        <begin position="85"/>
        <end position="104"/>
    </location>
</feature>
<feature type="compositionally biased region" description="Polar residues" evidence="1">
    <location>
        <begin position="873"/>
        <end position="886"/>
    </location>
</feature>
<keyword evidence="3" id="KW-1185">Reference proteome</keyword>
<dbReference type="AlphaFoldDB" id="A0A369J2L8"/>
<feature type="compositionally biased region" description="Low complexity" evidence="1">
    <location>
        <begin position="206"/>
        <end position="220"/>
    </location>
</feature>
<evidence type="ECO:0000256" key="1">
    <source>
        <dbReference type="SAM" id="MobiDB-lite"/>
    </source>
</evidence>
<dbReference type="STRING" id="39966.A0A369J2L8"/>
<dbReference type="EMBL" id="LUEZ02000126">
    <property type="protein sequence ID" value="RDB16269.1"/>
    <property type="molecule type" value="Genomic_DNA"/>
</dbReference>
<feature type="region of interest" description="Disordered" evidence="1">
    <location>
        <begin position="1201"/>
        <end position="1271"/>
    </location>
</feature>
<dbReference type="InterPro" id="IPR041078">
    <property type="entry name" value="Plavaka"/>
</dbReference>
<feature type="compositionally biased region" description="Basic and acidic residues" evidence="1">
    <location>
        <begin position="887"/>
        <end position="901"/>
    </location>
</feature>
<feature type="region of interest" description="Disordered" evidence="1">
    <location>
        <begin position="206"/>
        <end position="225"/>
    </location>
</feature>
<name>A0A369J2L8_HYPMA</name>
<accession>A0A369J2L8</accession>
<feature type="region of interest" description="Disordered" evidence="1">
    <location>
        <begin position="747"/>
        <end position="908"/>
    </location>
</feature>
<feature type="compositionally biased region" description="Basic and acidic residues" evidence="1">
    <location>
        <begin position="781"/>
        <end position="795"/>
    </location>
</feature>
<feature type="compositionally biased region" description="Polar residues" evidence="1">
    <location>
        <begin position="796"/>
        <end position="816"/>
    </location>
</feature>
<dbReference type="OrthoDB" id="2418900at2759"/>
<feature type="compositionally biased region" description="Acidic residues" evidence="1">
    <location>
        <begin position="1225"/>
        <end position="1249"/>
    </location>
</feature>
<feature type="region of interest" description="Disordered" evidence="1">
    <location>
        <begin position="58"/>
        <end position="79"/>
    </location>
</feature>
<comment type="caution">
    <text evidence="2">The sequence shown here is derived from an EMBL/GenBank/DDBJ whole genome shotgun (WGS) entry which is preliminary data.</text>
</comment>
<protein>
    <submittedName>
        <fullName evidence="2">Uncharacterized protein</fullName>
    </submittedName>
</protein>
<proteinExistence type="predicted"/>
<sequence length="1271" mass="144829">MPPNNILPSGSIVTEMFSETCSCNRTFSSPGAFKNHQNSCSTRKNLLSYALETLKAARLKRVREPSPPPPEHTSDEDLEGQNSMAFMANKNGGGSDKPPPKRRRVLPKRFRSSGLTMHDKKLADILPQPVIALPPPQEPQADTFNVDLLQVQIIDDDLTLSHDTFHIDTAKNAFGMFRRYHHRTSLPTHDPERHCSLQELSNIPLQQTSSLSTPSPTSHDSVSEDASESAASLFHPFPNKSSLLLGDWFWNGGLQKSQRSFKQLLAILKDDSFSLDEIRTTNWNRINHDLEYMLSDFYHRSLVSIIEDKLRRSHNNFHYEPFDLLWHSPSAAEPIQLYGECYTSSSFKDAHQELQRSPREPGCNLPRVVVALMFWSDATLLTNFGNAKLWPLYMCFGNESKYQRCKPSCNLFEHVAYFECIPDKFKDFATVYYGKKRKMNREFLAHCHREAIHAQWKVLLDDEFIHAFVHGIVIECPDGMKRRFYPRIFTYSADYPEKALMATTRQKGRLPCPRCKVPMSTVHLVGTKKDRKDRKRLKRVDDLQRRGLVNSTRESIYESNYAADSAHVKRQMGPHSLVPTANAFSERLFEFGFNLFLMFVVDLMHEIESGVWKSLLLHLFRILISVDVNLLHELDRRFRQTPTFGRDTIRKFSRNVSELKQMAAWNYEDFLQCAIPVFDGLLPEPHNSQILQLLFHFAFWHGMAKLRLHSELTLAILDKETTILPEKLREFQSDTCLAFNAKELPREAAARNRRKATRSQKVQNPAPPSASVSSGKGKPQRQKDIKANHTWDHGPTDTTRNGPPSASSSQQDTSGRCSDVGQAPKGATRQTAHKSLRIALQSNSACDDSDDTENAGEHDSRQKVHAGDELSEAHSSQSETSAGSVNTKEHDPLLIGGEEHSTSTSGRRTKKFNLNTYKTHAIGDYVEAIKMYGTTDSYSTEPGELEHRTPKSRYKRTSRRAFTMQLAQSERRQARLRHLKSKATTAQKELELDTEFVPDEPALHHHIGATENFPCHIGTFLHENSGDPATRDFLPSLRAHLASRLLDALRVTRSSEANIQGMANEPQEADVDPNLMYIKRDTMFQHNIARINYTTYDIRRAQDIINPKTDHRDIMLLENDDHASHQYRYARVLGIFHVNVIYAGYIFGKRSYEAHRMEFLFVDRDMVMRYHWGLGIGHIYSWKTATTYPLSILTTYDQDEDMGINPESSETHLTATSSNLLAPDETQEEEGDQQDDDGASEGKDDDDSDSDGHRSDVSDSESEELPISTYD</sequence>
<dbReference type="Pfam" id="PF18759">
    <property type="entry name" value="Plavaka"/>
    <property type="match status" value="1"/>
</dbReference>
<gene>
    <name evidence="2" type="ORF">Hypma_003008</name>
</gene>